<evidence type="ECO:0000313" key="11">
    <source>
        <dbReference type="Proteomes" id="UP000636709"/>
    </source>
</evidence>
<evidence type="ECO:0000256" key="7">
    <source>
        <dbReference type="ARBA" id="ARBA00047899"/>
    </source>
</evidence>
<dbReference type="InterPro" id="IPR011009">
    <property type="entry name" value="Kinase-like_dom_sf"/>
</dbReference>
<dbReference type="Pfam" id="PF00069">
    <property type="entry name" value="Pkinase"/>
    <property type="match status" value="1"/>
</dbReference>
<dbReference type="Proteomes" id="UP000636709">
    <property type="component" value="Unassembled WGS sequence"/>
</dbReference>
<proteinExistence type="predicted"/>
<comment type="catalytic activity">
    <reaction evidence="7">
        <text>L-threonyl-[protein] + ATP = O-phospho-L-threonyl-[protein] + ADP + H(+)</text>
        <dbReference type="Rhea" id="RHEA:46608"/>
        <dbReference type="Rhea" id="RHEA-COMP:11060"/>
        <dbReference type="Rhea" id="RHEA-COMP:11605"/>
        <dbReference type="ChEBI" id="CHEBI:15378"/>
        <dbReference type="ChEBI" id="CHEBI:30013"/>
        <dbReference type="ChEBI" id="CHEBI:30616"/>
        <dbReference type="ChEBI" id="CHEBI:61977"/>
        <dbReference type="ChEBI" id="CHEBI:456216"/>
        <dbReference type="EC" id="2.7.11.1"/>
    </reaction>
</comment>
<keyword evidence="4" id="KW-0547">Nucleotide-binding</keyword>
<accession>A0A834ZYD9</accession>
<dbReference type="SUPFAM" id="SSF56112">
    <property type="entry name" value="Protein kinase-like (PK-like)"/>
    <property type="match status" value="1"/>
</dbReference>
<evidence type="ECO:0000256" key="3">
    <source>
        <dbReference type="ARBA" id="ARBA00022679"/>
    </source>
</evidence>
<dbReference type="Gene3D" id="3.30.200.20">
    <property type="entry name" value="Phosphorylase Kinase, domain 1"/>
    <property type="match status" value="1"/>
</dbReference>
<dbReference type="Gene3D" id="1.10.510.10">
    <property type="entry name" value="Transferase(Phosphotransferase) domain 1"/>
    <property type="match status" value="1"/>
</dbReference>
<dbReference type="EC" id="2.7.11.1" evidence="1"/>
<keyword evidence="3" id="KW-0808">Transferase</keyword>
<sequence>MGGENRIHDLLERMLLDDNVKPSKLPISLLQSITDNFSEERIIGTGGFADVYKGAVAVKKLKREVSSEEAALVSEKRFNEEVFSLMKAKHKNIVRFLGYCADTQGEVCNVDGKNIMGEERHRFLCFEFLLGGSLDKYVSDASRGLEWRIRYQMIRGICEGLHYLHQKKIVHSDLKPANILLDRDMVPKIADFGLARCFNEGQTSANTKNVFGSEGYMAPEFRKGWITFESDIFSLGVIIQQILTGKKGFLLVEKNNKLSLEKVWYY</sequence>
<evidence type="ECO:0000313" key="10">
    <source>
        <dbReference type="EMBL" id="KAF8641891.1"/>
    </source>
</evidence>
<keyword evidence="11" id="KW-1185">Reference proteome</keyword>
<gene>
    <name evidence="10" type="ORF">HU200_067599</name>
</gene>
<evidence type="ECO:0000256" key="5">
    <source>
        <dbReference type="ARBA" id="ARBA00022777"/>
    </source>
</evidence>
<dbReference type="AlphaFoldDB" id="A0A834ZYD9"/>
<keyword evidence="2" id="KW-0723">Serine/threonine-protein kinase</keyword>
<dbReference type="InterPro" id="IPR000719">
    <property type="entry name" value="Prot_kinase_dom"/>
</dbReference>
<dbReference type="GO" id="GO:0004674">
    <property type="term" value="F:protein serine/threonine kinase activity"/>
    <property type="evidence" value="ECO:0007669"/>
    <property type="project" value="UniProtKB-KW"/>
</dbReference>
<evidence type="ECO:0000256" key="2">
    <source>
        <dbReference type="ARBA" id="ARBA00022527"/>
    </source>
</evidence>
<dbReference type="InterPro" id="IPR008271">
    <property type="entry name" value="Ser/Thr_kinase_AS"/>
</dbReference>
<comment type="catalytic activity">
    <reaction evidence="8">
        <text>L-seryl-[protein] + ATP = O-phospho-L-seryl-[protein] + ADP + H(+)</text>
        <dbReference type="Rhea" id="RHEA:17989"/>
        <dbReference type="Rhea" id="RHEA-COMP:9863"/>
        <dbReference type="Rhea" id="RHEA-COMP:11604"/>
        <dbReference type="ChEBI" id="CHEBI:15378"/>
        <dbReference type="ChEBI" id="CHEBI:29999"/>
        <dbReference type="ChEBI" id="CHEBI:30616"/>
        <dbReference type="ChEBI" id="CHEBI:83421"/>
        <dbReference type="ChEBI" id="CHEBI:456216"/>
        <dbReference type="EC" id="2.7.11.1"/>
    </reaction>
</comment>
<dbReference type="PROSITE" id="PS00108">
    <property type="entry name" value="PROTEIN_KINASE_ST"/>
    <property type="match status" value="1"/>
</dbReference>
<protein>
    <recommendedName>
        <fullName evidence="1">non-specific serine/threonine protein kinase</fullName>
        <ecNumber evidence="1">2.7.11.1</ecNumber>
    </recommendedName>
</protein>
<dbReference type="PANTHER" id="PTHR45707">
    <property type="entry name" value="C2 CALCIUM/LIPID-BINDING PLANT PHOSPHORIBOSYLTRANSFERASE FAMILY PROTEIN"/>
    <property type="match status" value="1"/>
</dbReference>
<keyword evidence="6" id="KW-0067">ATP-binding</keyword>
<dbReference type="PIRSF" id="PIRSF000654">
    <property type="entry name" value="Integrin-linked_kinase"/>
    <property type="match status" value="1"/>
</dbReference>
<evidence type="ECO:0000256" key="8">
    <source>
        <dbReference type="ARBA" id="ARBA00048679"/>
    </source>
</evidence>
<evidence type="ECO:0000256" key="4">
    <source>
        <dbReference type="ARBA" id="ARBA00022741"/>
    </source>
</evidence>
<dbReference type="OrthoDB" id="679259at2759"/>
<dbReference type="GO" id="GO:0005524">
    <property type="term" value="F:ATP binding"/>
    <property type="evidence" value="ECO:0007669"/>
    <property type="project" value="UniProtKB-KW"/>
</dbReference>
<dbReference type="PROSITE" id="PS50011">
    <property type="entry name" value="PROTEIN_KINASE_DOM"/>
    <property type="match status" value="1"/>
</dbReference>
<evidence type="ECO:0000256" key="6">
    <source>
        <dbReference type="ARBA" id="ARBA00022840"/>
    </source>
</evidence>
<comment type="caution">
    <text evidence="10">The sequence shown here is derived from an EMBL/GenBank/DDBJ whole genome shotgun (WGS) entry which is preliminary data.</text>
</comment>
<name>A0A834ZYD9_9POAL</name>
<dbReference type="PANTHER" id="PTHR45707:SF70">
    <property type="entry name" value="PROTEIN KINASE DOMAIN-CONTAINING PROTEIN"/>
    <property type="match status" value="1"/>
</dbReference>
<organism evidence="10 11">
    <name type="scientific">Digitaria exilis</name>
    <dbReference type="NCBI Taxonomy" id="1010633"/>
    <lineage>
        <taxon>Eukaryota</taxon>
        <taxon>Viridiplantae</taxon>
        <taxon>Streptophyta</taxon>
        <taxon>Embryophyta</taxon>
        <taxon>Tracheophyta</taxon>
        <taxon>Spermatophyta</taxon>
        <taxon>Magnoliopsida</taxon>
        <taxon>Liliopsida</taxon>
        <taxon>Poales</taxon>
        <taxon>Poaceae</taxon>
        <taxon>PACMAD clade</taxon>
        <taxon>Panicoideae</taxon>
        <taxon>Panicodae</taxon>
        <taxon>Paniceae</taxon>
        <taxon>Anthephorinae</taxon>
        <taxon>Digitaria</taxon>
    </lineage>
</organism>
<keyword evidence="5" id="KW-0418">Kinase</keyword>
<feature type="domain" description="Protein kinase" evidence="9">
    <location>
        <begin position="37"/>
        <end position="266"/>
    </location>
</feature>
<evidence type="ECO:0000259" key="9">
    <source>
        <dbReference type="PROSITE" id="PS50011"/>
    </source>
</evidence>
<reference evidence="10" key="1">
    <citation type="submission" date="2020-07" db="EMBL/GenBank/DDBJ databases">
        <title>Genome sequence and genetic diversity analysis of an under-domesticated orphan crop, white fonio (Digitaria exilis).</title>
        <authorList>
            <person name="Bennetzen J.L."/>
            <person name="Chen S."/>
            <person name="Ma X."/>
            <person name="Wang X."/>
            <person name="Yssel A.E.J."/>
            <person name="Chaluvadi S.R."/>
            <person name="Johnson M."/>
            <person name="Gangashetty P."/>
            <person name="Hamidou F."/>
            <person name="Sanogo M.D."/>
            <person name="Zwaenepoel A."/>
            <person name="Wallace J."/>
            <person name="Van De Peer Y."/>
            <person name="Van Deynze A."/>
        </authorList>
    </citation>
    <scope>NUCLEOTIDE SEQUENCE</scope>
    <source>
        <tissue evidence="10">Leaves</tissue>
    </source>
</reference>
<dbReference type="FunFam" id="1.10.510.10:FF:001023">
    <property type="entry name" value="Os07g0541700 protein"/>
    <property type="match status" value="1"/>
</dbReference>
<evidence type="ECO:0000256" key="1">
    <source>
        <dbReference type="ARBA" id="ARBA00012513"/>
    </source>
</evidence>
<dbReference type="EMBL" id="JACEFO010003304">
    <property type="protein sequence ID" value="KAF8641891.1"/>
    <property type="molecule type" value="Genomic_DNA"/>
</dbReference>
<dbReference type="SMART" id="SM00220">
    <property type="entry name" value="S_TKc"/>
    <property type="match status" value="1"/>
</dbReference>